<feature type="transmembrane region" description="Helical" evidence="5">
    <location>
        <begin position="209"/>
        <end position="233"/>
    </location>
</feature>
<dbReference type="PANTHER" id="PTHR23360:SF16">
    <property type="entry name" value="G-PROTEIN COUPLED RECEPTORS FAMILY 1 PROFILE DOMAIN-CONTAINING PROTEIN"/>
    <property type="match status" value="1"/>
</dbReference>
<keyword evidence="4 5" id="KW-0472">Membrane</keyword>
<dbReference type="eggNOG" id="ENOG502TH19">
    <property type="taxonomic scope" value="Eukaryota"/>
</dbReference>
<comment type="subcellular location">
    <subcellularLocation>
        <location evidence="1">Membrane</location>
    </subcellularLocation>
</comment>
<feature type="transmembrane region" description="Helical" evidence="5">
    <location>
        <begin position="83"/>
        <end position="103"/>
    </location>
</feature>
<dbReference type="AlphaFoldDB" id="G0P8R3"/>
<evidence type="ECO:0000256" key="3">
    <source>
        <dbReference type="ARBA" id="ARBA00022989"/>
    </source>
</evidence>
<reference evidence="8" key="1">
    <citation type="submission" date="2011-07" db="EMBL/GenBank/DDBJ databases">
        <authorList>
            <consortium name="Caenorhabditis brenneri Sequencing and Analysis Consortium"/>
            <person name="Wilson R.K."/>
        </authorList>
    </citation>
    <scope>NUCLEOTIDE SEQUENCE [LARGE SCALE GENOMIC DNA]</scope>
    <source>
        <strain evidence="8">PB2801</strain>
    </source>
</reference>
<dbReference type="HOGENOM" id="CLU_087184_0_0_1"/>
<feature type="transmembrane region" description="Helical" evidence="5">
    <location>
        <begin position="43"/>
        <end position="63"/>
    </location>
</feature>
<dbReference type="GO" id="GO:0016020">
    <property type="term" value="C:membrane"/>
    <property type="evidence" value="ECO:0007669"/>
    <property type="project" value="UniProtKB-SubCell"/>
</dbReference>
<feature type="transmembrane region" description="Helical" evidence="5">
    <location>
        <begin position="165"/>
        <end position="188"/>
    </location>
</feature>
<evidence type="ECO:0000256" key="5">
    <source>
        <dbReference type="SAM" id="Phobius"/>
    </source>
</evidence>
<dbReference type="EMBL" id="GL380138">
    <property type="protein sequence ID" value="EGT48006.1"/>
    <property type="molecule type" value="Genomic_DNA"/>
</dbReference>
<keyword evidence="2 5" id="KW-0812">Transmembrane</keyword>
<keyword evidence="3 5" id="KW-1133">Transmembrane helix</keyword>
<dbReference type="GO" id="GO:0004930">
    <property type="term" value="F:G protein-coupled receptor activity"/>
    <property type="evidence" value="ECO:0007669"/>
    <property type="project" value="InterPro"/>
</dbReference>
<proteinExistence type="predicted"/>
<dbReference type="FunCoup" id="G0P8R3">
    <property type="interactions" value="2"/>
</dbReference>
<feature type="domain" description="G-protein coupled receptors family 1 profile" evidence="6">
    <location>
        <begin position="25"/>
        <end position="241"/>
    </location>
</feature>
<dbReference type="InterPro" id="IPR017452">
    <property type="entry name" value="GPCR_Rhodpsn_7TM"/>
</dbReference>
<keyword evidence="8" id="KW-1185">Reference proteome</keyword>
<dbReference type="InterPro" id="IPR019424">
    <property type="entry name" value="7TM_GPCR_Srsx"/>
</dbReference>
<dbReference type="Pfam" id="PF10320">
    <property type="entry name" value="7TM_GPCR_Srsx"/>
    <property type="match status" value="1"/>
</dbReference>
<feature type="transmembrane region" description="Helical" evidence="5">
    <location>
        <begin position="123"/>
        <end position="145"/>
    </location>
</feature>
<dbReference type="OMA" id="AHIRCRI"/>
<dbReference type="SUPFAM" id="SSF81321">
    <property type="entry name" value="Family A G protein-coupled receptor-like"/>
    <property type="match status" value="1"/>
</dbReference>
<name>G0P8R3_CAEBE</name>
<gene>
    <name evidence="7" type="primary">Cbn-srsx-25</name>
    <name evidence="7" type="ORF">CAEBREN_06572</name>
</gene>
<accession>G0P8R3</accession>
<evidence type="ECO:0000256" key="4">
    <source>
        <dbReference type="ARBA" id="ARBA00023136"/>
    </source>
</evidence>
<dbReference type="PROSITE" id="PS50262">
    <property type="entry name" value="G_PROTEIN_RECEP_F1_2"/>
    <property type="match status" value="1"/>
</dbReference>
<evidence type="ECO:0000259" key="6">
    <source>
        <dbReference type="PROSITE" id="PS50262"/>
    </source>
</evidence>
<dbReference type="OrthoDB" id="5863619at2759"/>
<feature type="transmembrane region" description="Helical" evidence="5">
    <location>
        <begin position="12"/>
        <end position="36"/>
    </location>
</feature>
<dbReference type="Proteomes" id="UP000008068">
    <property type="component" value="Unassembled WGS sequence"/>
</dbReference>
<dbReference type="InterPro" id="IPR000276">
    <property type="entry name" value="GPCR_Rhodpsn"/>
</dbReference>
<dbReference type="STRING" id="135651.G0P8R3"/>
<dbReference type="InParanoid" id="G0P8R3"/>
<organism evidence="8">
    <name type="scientific">Caenorhabditis brenneri</name>
    <name type="common">Nematode worm</name>
    <dbReference type="NCBI Taxonomy" id="135651"/>
    <lineage>
        <taxon>Eukaryota</taxon>
        <taxon>Metazoa</taxon>
        <taxon>Ecdysozoa</taxon>
        <taxon>Nematoda</taxon>
        <taxon>Chromadorea</taxon>
        <taxon>Rhabditida</taxon>
        <taxon>Rhabditina</taxon>
        <taxon>Rhabditomorpha</taxon>
        <taxon>Rhabditoidea</taxon>
        <taxon>Rhabditidae</taxon>
        <taxon>Peloderinae</taxon>
        <taxon>Caenorhabditis</taxon>
    </lineage>
</organism>
<dbReference type="Gene3D" id="1.20.1070.10">
    <property type="entry name" value="Rhodopsin 7-helix transmembrane proteins"/>
    <property type="match status" value="1"/>
</dbReference>
<evidence type="ECO:0000313" key="7">
    <source>
        <dbReference type="EMBL" id="EGT48006.1"/>
    </source>
</evidence>
<dbReference type="InterPro" id="IPR047130">
    <property type="entry name" value="7TM_GPCR_Srsx_nematod"/>
</dbReference>
<sequence length="241" mass="27143">MNSTNLVPAPMIYSTLALSIIGLFGNITIVLVTILNKNLHSRCNLLIGLLAFFDVIVCIYLVHLRVLMILDMYMLSSTKCFLLSSYGLFALNMQSSLGLVIGLDRLYNVSYPTRYSTLPNSIYVAMILFCIAFSFSITLSGYTYASDFEIVPVCLPPSAYTDKSRIFWISSNFIIAILVIFVYGSAHFRCQILRDRHVHEQTMEAVNRLLKSLTIVIAIYVSTWFLTISSLVVSQTLSLHF</sequence>
<evidence type="ECO:0000256" key="1">
    <source>
        <dbReference type="ARBA" id="ARBA00004370"/>
    </source>
</evidence>
<evidence type="ECO:0000256" key="2">
    <source>
        <dbReference type="ARBA" id="ARBA00022692"/>
    </source>
</evidence>
<evidence type="ECO:0000313" key="8">
    <source>
        <dbReference type="Proteomes" id="UP000008068"/>
    </source>
</evidence>
<dbReference type="PANTHER" id="PTHR23360">
    <property type="entry name" value="G-PROTEIN COUPLED RECEPTORS FAMILY 1 PROFILE DOMAIN-CONTAINING PROTEIN-RELATED"/>
    <property type="match status" value="1"/>
</dbReference>
<protein>
    <submittedName>
        <fullName evidence="7">CBN-SRSX-25 protein</fullName>
    </submittedName>
</protein>
<dbReference type="SMART" id="SM01381">
    <property type="entry name" value="7TM_GPCR_Srsx"/>
    <property type="match status" value="1"/>
</dbReference>